<accession>A0ABS3UU55</accession>
<dbReference type="EMBL" id="JAGFNS010000026">
    <property type="protein sequence ID" value="MBO3742126.1"/>
    <property type="molecule type" value="Genomic_DNA"/>
</dbReference>
<evidence type="ECO:0000313" key="10">
    <source>
        <dbReference type="Proteomes" id="UP000679690"/>
    </source>
</evidence>
<feature type="transmembrane region" description="Helical" evidence="7">
    <location>
        <begin position="232"/>
        <end position="254"/>
    </location>
</feature>
<protein>
    <submittedName>
        <fullName evidence="9">Carbohydrate ABC transporter permease</fullName>
    </submittedName>
</protein>
<dbReference type="Pfam" id="PF00528">
    <property type="entry name" value="BPD_transp_1"/>
    <property type="match status" value="1"/>
</dbReference>
<dbReference type="SUPFAM" id="SSF161098">
    <property type="entry name" value="MetI-like"/>
    <property type="match status" value="1"/>
</dbReference>
<evidence type="ECO:0000256" key="3">
    <source>
        <dbReference type="ARBA" id="ARBA00022475"/>
    </source>
</evidence>
<comment type="subcellular location">
    <subcellularLocation>
        <location evidence="1 7">Cell membrane</location>
        <topology evidence="1 7">Multi-pass membrane protein</topology>
    </subcellularLocation>
</comment>
<evidence type="ECO:0000313" key="9">
    <source>
        <dbReference type="EMBL" id="MBO3742126.1"/>
    </source>
</evidence>
<feature type="domain" description="ABC transmembrane type-1" evidence="8">
    <location>
        <begin position="61"/>
        <end position="253"/>
    </location>
</feature>
<gene>
    <name evidence="9" type="ORF">J5X75_31940</name>
</gene>
<evidence type="ECO:0000256" key="6">
    <source>
        <dbReference type="ARBA" id="ARBA00023136"/>
    </source>
</evidence>
<keyword evidence="6 7" id="KW-0472">Membrane</keyword>
<reference evidence="9 10" key="1">
    <citation type="submission" date="2021-03" db="EMBL/GenBank/DDBJ databases">
        <title>Actinoplanes flavus sp. nov., a novel actinomycete isolated from Coconut Palm rhizosphere soil.</title>
        <authorList>
            <person name="Luo X."/>
        </authorList>
    </citation>
    <scope>NUCLEOTIDE SEQUENCE [LARGE SCALE GENOMIC DNA]</scope>
    <source>
        <strain evidence="9 10">NEAU-H7</strain>
    </source>
</reference>
<sequence>MVVMGAATFYFLIPIWWLFVAASKSRSEFTGTTPLWFADFALTDNLGELFAYRDGVFLRWMLNSVVYTGGAALLGTILAAMCGYALAKYRFRGREAIFNVILGGVLVPATALALPLFLIFSRFEATNTFWSVFLPSLVNPFGVYLARIYAGASVPDELLEASRLDGSGEIRTFFTISSRLMFPALVTIFLFHFVAVWNNFLLPLIMLGEERLFPVTLGLYTWNTQVNQLPELRMLVLTGALVSIVPLVIAFLLLQRFWRNGLGSGAIK</sequence>
<keyword evidence="3" id="KW-1003">Cell membrane</keyword>
<dbReference type="InterPro" id="IPR035906">
    <property type="entry name" value="MetI-like_sf"/>
</dbReference>
<evidence type="ECO:0000256" key="7">
    <source>
        <dbReference type="RuleBase" id="RU363032"/>
    </source>
</evidence>
<dbReference type="PANTHER" id="PTHR43744">
    <property type="entry name" value="ABC TRANSPORTER PERMEASE PROTEIN MG189-RELATED-RELATED"/>
    <property type="match status" value="1"/>
</dbReference>
<evidence type="ECO:0000256" key="1">
    <source>
        <dbReference type="ARBA" id="ARBA00004651"/>
    </source>
</evidence>
<dbReference type="InterPro" id="IPR000515">
    <property type="entry name" value="MetI-like"/>
</dbReference>
<comment type="similarity">
    <text evidence="7">Belongs to the binding-protein-dependent transport system permease family.</text>
</comment>
<keyword evidence="5 7" id="KW-1133">Transmembrane helix</keyword>
<feature type="transmembrane region" description="Helical" evidence="7">
    <location>
        <begin position="65"/>
        <end position="86"/>
    </location>
</feature>
<evidence type="ECO:0000256" key="5">
    <source>
        <dbReference type="ARBA" id="ARBA00022989"/>
    </source>
</evidence>
<feature type="transmembrane region" description="Helical" evidence="7">
    <location>
        <begin position="180"/>
        <end position="200"/>
    </location>
</feature>
<proteinExistence type="inferred from homology"/>
<dbReference type="PANTHER" id="PTHR43744:SF12">
    <property type="entry name" value="ABC TRANSPORTER PERMEASE PROTEIN MG189-RELATED"/>
    <property type="match status" value="1"/>
</dbReference>
<comment type="caution">
    <text evidence="9">The sequence shown here is derived from an EMBL/GenBank/DDBJ whole genome shotgun (WGS) entry which is preliminary data.</text>
</comment>
<keyword evidence="10" id="KW-1185">Reference proteome</keyword>
<dbReference type="PROSITE" id="PS50928">
    <property type="entry name" value="ABC_TM1"/>
    <property type="match status" value="1"/>
</dbReference>
<feature type="transmembrane region" description="Helical" evidence="7">
    <location>
        <begin position="98"/>
        <end position="121"/>
    </location>
</feature>
<dbReference type="Gene3D" id="1.10.3720.10">
    <property type="entry name" value="MetI-like"/>
    <property type="match status" value="1"/>
</dbReference>
<keyword evidence="2 7" id="KW-0813">Transport</keyword>
<dbReference type="Proteomes" id="UP000679690">
    <property type="component" value="Unassembled WGS sequence"/>
</dbReference>
<evidence type="ECO:0000256" key="4">
    <source>
        <dbReference type="ARBA" id="ARBA00022692"/>
    </source>
</evidence>
<evidence type="ECO:0000256" key="2">
    <source>
        <dbReference type="ARBA" id="ARBA00022448"/>
    </source>
</evidence>
<evidence type="ECO:0000259" key="8">
    <source>
        <dbReference type="PROSITE" id="PS50928"/>
    </source>
</evidence>
<organism evidence="9 10">
    <name type="scientific">Actinoplanes flavus</name>
    <dbReference type="NCBI Taxonomy" id="2820290"/>
    <lineage>
        <taxon>Bacteria</taxon>
        <taxon>Bacillati</taxon>
        <taxon>Actinomycetota</taxon>
        <taxon>Actinomycetes</taxon>
        <taxon>Micromonosporales</taxon>
        <taxon>Micromonosporaceae</taxon>
        <taxon>Actinoplanes</taxon>
    </lineage>
</organism>
<keyword evidence="4 7" id="KW-0812">Transmembrane</keyword>
<dbReference type="CDD" id="cd06261">
    <property type="entry name" value="TM_PBP2"/>
    <property type="match status" value="1"/>
</dbReference>
<name>A0ABS3UU55_9ACTN</name>